<evidence type="ECO:0000259" key="1">
    <source>
        <dbReference type="Pfam" id="PF13621"/>
    </source>
</evidence>
<accession>A0A7S4B0B4</accession>
<dbReference type="Pfam" id="PF13621">
    <property type="entry name" value="Cupin_8"/>
    <property type="match status" value="1"/>
</dbReference>
<dbReference type="PANTHER" id="PTHR12461:SF105">
    <property type="entry name" value="HYPOXIA-INDUCIBLE FACTOR 1-ALPHA INHIBITOR"/>
    <property type="match status" value="1"/>
</dbReference>
<feature type="domain" description="Cupin-like" evidence="1">
    <location>
        <begin position="27"/>
        <end position="93"/>
    </location>
</feature>
<dbReference type="PANTHER" id="PTHR12461">
    <property type="entry name" value="HYPOXIA-INDUCIBLE FACTOR 1 ALPHA INHIBITOR-RELATED"/>
    <property type="match status" value="1"/>
</dbReference>
<sequence>MHKPIVASTLFQALRMGVGYCVVGSPTQIDNFPLVNVTHPDYERFPLLRDAHIMTVDVPAGSALILPALWYHQVDSFAEPGQLNVAVNYWFQGHSLATRFYRTLRENVFINCTLPAPPGQPHLCRDSVLEG</sequence>
<protein>
    <recommendedName>
        <fullName evidence="1">Cupin-like domain-containing protein</fullName>
    </recommendedName>
</protein>
<dbReference type="EMBL" id="HBIZ01002417">
    <property type="protein sequence ID" value="CAE0748716.1"/>
    <property type="molecule type" value="Transcribed_RNA"/>
</dbReference>
<dbReference type="InterPro" id="IPR041667">
    <property type="entry name" value="Cupin_8"/>
</dbReference>
<dbReference type="Gene3D" id="2.60.120.10">
    <property type="entry name" value="Jelly Rolls"/>
    <property type="match status" value="1"/>
</dbReference>
<dbReference type="InterPro" id="IPR014710">
    <property type="entry name" value="RmlC-like_jellyroll"/>
</dbReference>
<organism evidence="2">
    <name type="scientific">Chrysotila carterae</name>
    <name type="common">Marine alga</name>
    <name type="synonym">Syracosphaera carterae</name>
    <dbReference type="NCBI Taxonomy" id="13221"/>
    <lineage>
        <taxon>Eukaryota</taxon>
        <taxon>Haptista</taxon>
        <taxon>Haptophyta</taxon>
        <taxon>Prymnesiophyceae</taxon>
        <taxon>Isochrysidales</taxon>
        <taxon>Isochrysidaceae</taxon>
        <taxon>Chrysotila</taxon>
    </lineage>
</organism>
<name>A0A7S4B0B4_CHRCT</name>
<dbReference type="AlphaFoldDB" id="A0A7S4B0B4"/>
<evidence type="ECO:0000313" key="2">
    <source>
        <dbReference type="EMBL" id="CAE0748716.1"/>
    </source>
</evidence>
<proteinExistence type="predicted"/>
<reference evidence="2" key="1">
    <citation type="submission" date="2021-01" db="EMBL/GenBank/DDBJ databases">
        <authorList>
            <person name="Corre E."/>
            <person name="Pelletier E."/>
            <person name="Niang G."/>
            <person name="Scheremetjew M."/>
            <person name="Finn R."/>
            <person name="Kale V."/>
            <person name="Holt S."/>
            <person name="Cochrane G."/>
            <person name="Meng A."/>
            <person name="Brown T."/>
            <person name="Cohen L."/>
        </authorList>
    </citation>
    <scope>NUCLEOTIDE SEQUENCE</scope>
    <source>
        <strain evidence="2">CCMP645</strain>
    </source>
</reference>
<gene>
    <name evidence="2" type="ORF">PCAR00345_LOCUS1298</name>
</gene>
<dbReference type="SUPFAM" id="SSF51197">
    <property type="entry name" value="Clavaminate synthase-like"/>
    <property type="match status" value="1"/>
</dbReference>